<gene>
    <name evidence="2" type="ORF">FB472_0997</name>
</gene>
<evidence type="ECO:0000313" key="3">
    <source>
        <dbReference type="Proteomes" id="UP000316560"/>
    </source>
</evidence>
<feature type="compositionally biased region" description="Polar residues" evidence="1">
    <location>
        <begin position="19"/>
        <end position="29"/>
    </location>
</feature>
<evidence type="ECO:0000313" key="2">
    <source>
        <dbReference type="EMBL" id="TQO19444.1"/>
    </source>
</evidence>
<organism evidence="2 3">
    <name type="scientific">Rhodoglobus vestalii</name>
    <dbReference type="NCBI Taxonomy" id="193384"/>
    <lineage>
        <taxon>Bacteria</taxon>
        <taxon>Bacillati</taxon>
        <taxon>Actinomycetota</taxon>
        <taxon>Actinomycetes</taxon>
        <taxon>Micrococcales</taxon>
        <taxon>Microbacteriaceae</taxon>
        <taxon>Rhodoglobus</taxon>
    </lineage>
</organism>
<protein>
    <submittedName>
        <fullName evidence="2">Uncharacterized protein</fullName>
    </submittedName>
</protein>
<dbReference type="Proteomes" id="UP000316560">
    <property type="component" value="Unassembled WGS sequence"/>
</dbReference>
<keyword evidence="3" id="KW-1185">Reference proteome</keyword>
<accession>A0A8H2K686</accession>
<comment type="caution">
    <text evidence="2">The sequence shown here is derived from an EMBL/GenBank/DDBJ whole genome shotgun (WGS) entry which is preliminary data.</text>
</comment>
<name>A0A8H2K686_9MICO</name>
<dbReference type="EMBL" id="VFRA01000001">
    <property type="protein sequence ID" value="TQO19444.1"/>
    <property type="molecule type" value="Genomic_DNA"/>
</dbReference>
<evidence type="ECO:0000256" key="1">
    <source>
        <dbReference type="SAM" id="MobiDB-lite"/>
    </source>
</evidence>
<feature type="region of interest" description="Disordered" evidence="1">
    <location>
        <begin position="1"/>
        <end position="47"/>
    </location>
</feature>
<reference evidence="2 3" key="1">
    <citation type="submission" date="2019-06" db="EMBL/GenBank/DDBJ databases">
        <title>Sequencing the genomes of 1000 actinobacteria strains.</title>
        <authorList>
            <person name="Klenk H.-P."/>
        </authorList>
    </citation>
    <scope>NUCLEOTIDE SEQUENCE [LARGE SCALE GENOMIC DNA]</scope>
    <source>
        <strain evidence="2 3">DSM 21947</strain>
    </source>
</reference>
<proteinExistence type="predicted"/>
<sequence length="76" mass="8441">MGWLRNEPTFSASPPHRLLSQQSPATVRSLSREVQNRAPPENSSGFKESELIAEIDSDSSTAELDEVRLNSWSISL</sequence>
<dbReference type="AlphaFoldDB" id="A0A8H2K686"/>